<keyword evidence="9" id="KW-1185">Reference proteome</keyword>
<accession>A0A8H4MY64</accession>
<dbReference type="GO" id="GO:0000329">
    <property type="term" value="C:fungal-type vacuole membrane"/>
    <property type="evidence" value="ECO:0007669"/>
    <property type="project" value="TreeGrafter"/>
</dbReference>
<keyword evidence="3 6" id="KW-1133">Transmembrane helix</keyword>
<feature type="transmembrane region" description="Helical" evidence="6">
    <location>
        <begin position="146"/>
        <end position="164"/>
    </location>
</feature>
<dbReference type="InterPro" id="IPR001155">
    <property type="entry name" value="OxRdtase_FMN_N"/>
</dbReference>
<sequence length="567" mass="61635">MAGYGTLQPRDEQSAETHESDPTNAPTSHADTQPLLKPPEPDESWRPPRKFLWIETAIFANVFLYGFDSTITAATYAVISSEFDAANTASWLTTSYLVTSTAFQPLYGRFSDLFGRRICFFVSTITFAAGCLGCGLAKNIVLLNCMRALCGFGGGGLMTMATIVNSDMIPFRKRGMYQALQNGMFGFGSICGASFGGSVADYIGWRWCFLLQVPISAIALLLGAFVIENPTGALGLNQSSLREIWRKVDFSGSILLVLAISIQLVGLSLGGNELPWSNGWVIASLVGSVALLALFITVEAKTRAIPIIPLPPHRHGAHGPLPRRRACVPGTLLISEANLVSRHAGGQAFGPGIWTAAQLDGRRRVTDAVHARGCYIWAQLFALGRSASAAPAGADEDGGVDAFLREDELWRFVGEFAEAARVAVERAGFDGVEIHGANGYLVDQFTQDSVNRRMDLWGGSVEKRARFAVEVAKAVAEAVGPERTGFRLSPWSTVQNMRMEDPVPQFTYLIKELRKLDLAYPHLVTSRISRDTNVEKKDPERLDFAIEAWGKCRPVLIAGSLKPEIVA</sequence>
<dbReference type="PANTHER" id="PTHR23501">
    <property type="entry name" value="MAJOR FACILITATOR SUPERFAMILY"/>
    <property type="match status" value="1"/>
</dbReference>
<dbReference type="GO" id="GO:0016491">
    <property type="term" value="F:oxidoreductase activity"/>
    <property type="evidence" value="ECO:0007669"/>
    <property type="project" value="InterPro"/>
</dbReference>
<gene>
    <name evidence="8" type="ORF">GTA08_BOTSDO08887</name>
</gene>
<evidence type="ECO:0000256" key="2">
    <source>
        <dbReference type="ARBA" id="ARBA00022692"/>
    </source>
</evidence>
<evidence type="ECO:0000313" key="8">
    <source>
        <dbReference type="EMBL" id="KAF4303444.1"/>
    </source>
</evidence>
<dbReference type="Gene3D" id="3.20.20.70">
    <property type="entry name" value="Aldolase class I"/>
    <property type="match status" value="1"/>
</dbReference>
<feature type="transmembrane region" description="Helical" evidence="6">
    <location>
        <begin position="248"/>
        <end position="267"/>
    </location>
</feature>
<dbReference type="Pfam" id="PF00724">
    <property type="entry name" value="Oxidored_FMN"/>
    <property type="match status" value="1"/>
</dbReference>
<feature type="transmembrane region" description="Helical" evidence="6">
    <location>
        <begin position="118"/>
        <end position="140"/>
    </location>
</feature>
<dbReference type="SUPFAM" id="SSF103473">
    <property type="entry name" value="MFS general substrate transporter"/>
    <property type="match status" value="1"/>
</dbReference>
<evidence type="ECO:0000256" key="3">
    <source>
        <dbReference type="ARBA" id="ARBA00022989"/>
    </source>
</evidence>
<dbReference type="InterPro" id="IPR011701">
    <property type="entry name" value="MFS"/>
</dbReference>
<keyword evidence="2 6" id="KW-0812">Transmembrane</keyword>
<dbReference type="GO" id="GO:0010181">
    <property type="term" value="F:FMN binding"/>
    <property type="evidence" value="ECO:0007669"/>
    <property type="project" value="InterPro"/>
</dbReference>
<dbReference type="Proteomes" id="UP000572817">
    <property type="component" value="Unassembled WGS sequence"/>
</dbReference>
<evidence type="ECO:0000256" key="6">
    <source>
        <dbReference type="SAM" id="Phobius"/>
    </source>
</evidence>
<evidence type="ECO:0000313" key="9">
    <source>
        <dbReference type="Proteomes" id="UP000572817"/>
    </source>
</evidence>
<name>A0A8H4MY64_9PEZI</name>
<feature type="transmembrane region" description="Helical" evidence="6">
    <location>
        <begin position="279"/>
        <end position="298"/>
    </location>
</feature>
<proteinExistence type="predicted"/>
<dbReference type="SUPFAM" id="SSF51395">
    <property type="entry name" value="FMN-linked oxidoreductases"/>
    <property type="match status" value="1"/>
</dbReference>
<feature type="transmembrane region" description="Helical" evidence="6">
    <location>
        <begin position="184"/>
        <end position="203"/>
    </location>
</feature>
<organism evidence="8 9">
    <name type="scientific">Botryosphaeria dothidea</name>
    <dbReference type="NCBI Taxonomy" id="55169"/>
    <lineage>
        <taxon>Eukaryota</taxon>
        <taxon>Fungi</taxon>
        <taxon>Dikarya</taxon>
        <taxon>Ascomycota</taxon>
        <taxon>Pezizomycotina</taxon>
        <taxon>Dothideomycetes</taxon>
        <taxon>Dothideomycetes incertae sedis</taxon>
        <taxon>Botryosphaeriales</taxon>
        <taxon>Botryosphaeriaceae</taxon>
        <taxon>Botryosphaeria</taxon>
    </lineage>
</organism>
<feature type="compositionally biased region" description="Polar residues" evidence="5">
    <location>
        <begin position="22"/>
        <end position="31"/>
    </location>
</feature>
<dbReference type="GO" id="GO:0015174">
    <property type="term" value="F:basic amino acid transmembrane transporter activity"/>
    <property type="evidence" value="ECO:0007669"/>
    <property type="project" value="TreeGrafter"/>
</dbReference>
<evidence type="ECO:0000256" key="4">
    <source>
        <dbReference type="ARBA" id="ARBA00023136"/>
    </source>
</evidence>
<dbReference type="InterPro" id="IPR013785">
    <property type="entry name" value="Aldolase_TIM"/>
</dbReference>
<dbReference type="Gene3D" id="1.20.1250.20">
    <property type="entry name" value="MFS general substrate transporter like domains"/>
    <property type="match status" value="1"/>
</dbReference>
<feature type="domain" description="Major facilitator superfamily (MFS) profile" evidence="7">
    <location>
        <begin position="54"/>
        <end position="567"/>
    </location>
</feature>
<dbReference type="AlphaFoldDB" id="A0A8H4MY64"/>
<dbReference type="EMBL" id="WWBZ02000062">
    <property type="protein sequence ID" value="KAF4303444.1"/>
    <property type="molecule type" value="Genomic_DNA"/>
</dbReference>
<evidence type="ECO:0000256" key="5">
    <source>
        <dbReference type="SAM" id="MobiDB-lite"/>
    </source>
</evidence>
<dbReference type="FunFam" id="1.20.1250.20:FF:000670">
    <property type="entry name" value="MFS general substrate transporter"/>
    <property type="match status" value="1"/>
</dbReference>
<protein>
    <submittedName>
        <fullName evidence="8">Mfs drug transporter</fullName>
    </submittedName>
</protein>
<dbReference type="Pfam" id="PF07690">
    <property type="entry name" value="MFS_1"/>
    <property type="match status" value="1"/>
</dbReference>
<comment type="subcellular location">
    <subcellularLocation>
        <location evidence="1">Membrane</location>
        <topology evidence="1">Multi-pass membrane protein</topology>
    </subcellularLocation>
</comment>
<comment type="caution">
    <text evidence="8">The sequence shown here is derived from an EMBL/GenBank/DDBJ whole genome shotgun (WGS) entry which is preliminary data.</text>
</comment>
<evidence type="ECO:0000259" key="7">
    <source>
        <dbReference type="PROSITE" id="PS50850"/>
    </source>
</evidence>
<reference evidence="8" key="1">
    <citation type="submission" date="2020-04" db="EMBL/GenBank/DDBJ databases">
        <title>Genome Assembly and Annotation of Botryosphaeria dothidea sdau 11-99, a Latent Pathogen of Apple Fruit Ring Rot in China.</title>
        <authorList>
            <person name="Yu C."/>
            <person name="Diao Y."/>
            <person name="Lu Q."/>
            <person name="Zhao J."/>
            <person name="Cui S."/>
            <person name="Peng C."/>
            <person name="He B."/>
            <person name="Liu H."/>
        </authorList>
    </citation>
    <scope>NUCLEOTIDE SEQUENCE [LARGE SCALE GENOMIC DNA]</scope>
    <source>
        <strain evidence="8">Sdau11-99</strain>
    </source>
</reference>
<feature type="transmembrane region" description="Helical" evidence="6">
    <location>
        <begin position="209"/>
        <end position="227"/>
    </location>
</feature>
<dbReference type="OrthoDB" id="6770063at2759"/>
<feature type="compositionally biased region" description="Basic and acidic residues" evidence="5">
    <location>
        <begin position="9"/>
        <end position="21"/>
    </location>
</feature>
<keyword evidence="4 6" id="KW-0472">Membrane</keyword>
<dbReference type="PROSITE" id="PS50850">
    <property type="entry name" value="MFS"/>
    <property type="match status" value="1"/>
</dbReference>
<dbReference type="InterPro" id="IPR036259">
    <property type="entry name" value="MFS_trans_sf"/>
</dbReference>
<evidence type="ECO:0000256" key="1">
    <source>
        <dbReference type="ARBA" id="ARBA00004141"/>
    </source>
</evidence>
<feature type="region of interest" description="Disordered" evidence="5">
    <location>
        <begin position="1"/>
        <end position="44"/>
    </location>
</feature>
<dbReference type="PANTHER" id="PTHR23501:SF81">
    <property type="entry name" value="VACUOLAR BASIC AMINO ACID TRANSPORTER 2"/>
    <property type="match status" value="1"/>
</dbReference>
<dbReference type="InterPro" id="IPR020846">
    <property type="entry name" value="MFS_dom"/>
</dbReference>